<proteinExistence type="predicted"/>
<dbReference type="Pfam" id="PF14420">
    <property type="entry name" value="Clr5"/>
    <property type="match status" value="1"/>
</dbReference>
<feature type="region of interest" description="Disordered" evidence="1">
    <location>
        <begin position="501"/>
        <end position="531"/>
    </location>
</feature>
<dbReference type="InterPro" id="IPR025676">
    <property type="entry name" value="Clr5_dom"/>
</dbReference>
<feature type="region of interest" description="Disordered" evidence="1">
    <location>
        <begin position="387"/>
        <end position="418"/>
    </location>
</feature>
<evidence type="ECO:0000256" key="1">
    <source>
        <dbReference type="SAM" id="MobiDB-lite"/>
    </source>
</evidence>
<keyword evidence="4" id="KW-1185">Reference proteome</keyword>
<dbReference type="OrthoDB" id="5308957at2759"/>
<evidence type="ECO:0000259" key="2">
    <source>
        <dbReference type="Pfam" id="PF14420"/>
    </source>
</evidence>
<feature type="compositionally biased region" description="Polar residues" evidence="1">
    <location>
        <begin position="364"/>
        <end position="375"/>
    </location>
</feature>
<dbReference type="AlphaFoldDB" id="A0A1L7WQD4"/>
<protein>
    <recommendedName>
        <fullName evidence="2">Clr5 domain-containing protein</fullName>
    </recommendedName>
</protein>
<accession>A0A1L7WQD4</accession>
<dbReference type="PANTHER" id="PTHR38788:SF3">
    <property type="entry name" value="CLR5 DOMAIN-CONTAINING PROTEIN"/>
    <property type="match status" value="1"/>
</dbReference>
<name>A0A1L7WQD4_9HELO</name>
<feature type="region of interest" description="Disordered" evidence="1">
    <location>
        <begin position="329"/>
        <end position="375"/>
    </location>
</feature>
<gene>
    <name evidence="3" type="ORF">PAC_04869</name>
</gene>
<evidence type="ECO:0000313" key="3">
    <source>
        <dbReference type="EMBL" id="CZR54984.1"/>
    </source>
</evidence>
<dbReference type="PANTHER" id="PTHR38788">
    <property type="entry name" value="CLR5 DOMAIN-CONTAINING PROTEIN"/>
    <property type="match status" value="1"/>
</dbReference>
<sequence>MDQPASSRMTHLDKQFNDCKEEIRRIYCDQGKPLKETMDFFMHRRGLKARYLTIAPNLSTYASILTKISMRKWKAKLKDWGFEKYSKAEDMAFIASKMQSRQAEGKDTDFFVGGKQIPKEKMETFMKRKKGVAENILSPTADTPANINYCTPEPEETELQKTIKQIEMEIGEESEAKDILKKSERSWKVFPPSKHYLIDPTEIGNTAYSIHKPEASEVEEFIKKIAEEMKEETWEAIKKKEKLKWVKGHLEKLEAQDFGIFIPIQAHEVSTIPVLLKEDGKTKFVDASREDEPDQEIVDMLAKMGDPSMPSWKEFRKRILFITRCTQDSNKPPLFPKQDSTTTQSREAPHSPKATGKGYRQEKFTTSGNSQSTKSFMSLAADDTRYFWTPSKDDENPDESLADPLQQSPGANDAQKPKDHSFFRFPLEEGNVFQLISESKAQLVPPEDVSRFLGLQDRNLDVAKQVTSAIEILDSTRPEQNLMQLDLSAGLDNLTRDLEALGGEDETGGQDITDHDEEDKEREDMSSNPLGVTYTESCITGISWDYSALFP</sequence>
<feature type="compositionally biased region" description="Acidic residues" evidence="1">
    <location>
        <begin position="502"/>
        <end position="521"/>
    </location>
</feature>
<evidence type="ECO:0000313" key="4">
    <source>
        <dbReference type="Proteomes" id="UP000184330"/>
    </source>
</evidence>
<reference evidence="3 4" key="1">
    <citation type="submission" date="2016-03" db="EMBL/GenBank/DDBJ databases">
        <authorList>
            <person name="Ploux O."/>
        </authorList>
    </citation>
    <scope>NUCLEOTIDE SEQUENCE [LARGE SCALE GENOMIC DNA]</scope>
    <source>
        <strain evidence="3 4">UAMH 11012</strain>
    </source>
</reference>
<dbReference type="EMBL" id="FJOG01000005">
    <property type="protein sequence ID" value="CZR54984.1"/>
    <property type="molecule type" value="Genomic_DNA"/>
</dbReference>
<dbReference type="Proteomes" id="UP000184330">
    <property type="component" value="Unassembled WGS sequence"/>
</dbReference>
<organism evidence="3 4">
    <name type="scientific">Phialocephala subalpina</name>
    <dbReference type="NCBI Taxonomy" id="576137"/>
    <lineage>
        <taxon>Eukaryota</taxon>
        <taxon>Fungi</taxon>
        <taxon>Dikarya</taxon>
        <taxon>Ascomycota</taxon>
        <taxon>Pezizomycotina</taxon>
        <taxon>Leotiomycetes</taxon>
        <taxon>Helotiales</taxon>
        <taxon>Mollisiaceae</taxon>
        <taxon>Phialocephala</taxon>
        <taxon>Phialocephala fortinii species complex</taxon>
    </lineage>
</organism>
<feature type="domain" description="Clr5" evidence="2">
    <location>
        <begin position="14"/>
        <end position="84"/>
    </location>
</feature>